<gene>
    <name evidence="9" type="ORF">EZJ58_3110</name>
</gene>
<evidence type="ECO:0000313" key="9">
    <source>
        <dbReference type="EMBL" id="TCL04957.1"/>
    </source>
</evidence>
<dbReference type="NCBIfam" id="NF007672">
    <property type="entry name" value="PRK10347.1"/>
    <property type="match status" value="1"/>
</dbReference>
<dbReference type="PANTHER" id="PTHR39560">
    <property type="entry name" value="PROTEIN ADENYLYLTRANSFERASE FIC-RELATED"/>
    <property type="match status" value="1"/>
</dbReference>
<dbReference type="EC" id="2.7.7.108" evidence="5"/>
<dbReference type="GO" id="GO:0051302">
    <property type="term" value="P:regulation of cell division"/>
    <property type="evidence" value="ECO:0007669"/>
    <property type="project" value="TreeGrafter"/>
</dbReference>
<sequence length="200" mass="23043">MNDKFGDDRDPYFYPGIKVLRNKLNIHEAAGLLEAELALTSLRAATLELGTAKLGLPWLCAIHHTLFQDVYDWAGQLRTVDIYQDDTRYCHFDYLEKEGNAVMQQLEDENYLQGLSKEEICPRLAQYYADINMLHPFREGNGRAQRIFFEQLMVHAGYDPRWRSVERDEWLAASRAGAVGELEPLTALFMRVVNEPGETE</sequence>
<evidence type="ECO:0000256" key="5">
    <source>
        <dbReference type="ARBA" id="ARBA00034531"/>
    </source>
</evidence>
<dbReference type="InterPro" id="IPR003812">
    <property type="entry name" value="Fido"/>
</dbReference>
<evidence type="ECO:0000256" key="1">
    <source>
        <dbReference type="ARBA" id="ARBA00022679"/>
    </source>
</evidence>
<feature type="domain" description="Fido" evidence="8">
    <location>
        <begin position="54"/>
        <end position="191"/>
    </location>
</feature>
<evidence type="ECO:0000256" key="2">
    <source>
        <dbReference type="ARBA" id="ARBA00022695"/>
    </source>
</evidence>
<protein>
    <recommendedName>
        <fullName evidence="5">protein adenylyltransferase</fullName>
        <ecNumber evidence="5">2.7.7.108</ecNumber>
    </recommendedName>
</protein>
<dbReference type="PANTHER" id="PTHR39560:SF1">
    <property type="entry name" value="PROTEIN ADENYLYLTRANSFERASE FIC-RELATED"/>
    <property type="match status" value="1"/>
</dbReference>
<dbReference type="OrthoDB" id="9807853at2"/>
<dbReference type="EMBL" id="SJOI01000001">
    <property type="protein sequence ID" value="TCL04957.1"/>
    <property type="molecule type" value="Genomic_DNA"/>
</dbReference>
<evidence type="ECO:0000313" key="10">
    <source>
        <dbReference type="Proteomes" id="UP000294555"/>
    </source>
</evidence>
<dbReference type="AlphaFoldDB" id="A0A4R1NDL4"/>
<proteinExistence type="predicted"/>
<organism evidence="9 10">
    <name type="scientific">Sodalis ligni</name>
    <dbReference type="NCBI Taxonomy" id="2697027"/>
    <lineage>
        <taxon>Bacteria</taxon>
        <taxon>Pseudomonadati</taxon>
        <taxon>Pseudomonadota</taxon>
        <taxon>Gammaproteobacteria</taxon>
        <taxon>Enterobacterales</taxon>
        <taxon>Bruguierivoracaceae</taxon>
        <taxon>Sodalis</taxon>
    </lineage>
</organism>
<dbReference type="Pfam" id="PF02661">
    <property type="entry name" value="Fic"/>
    <property type="match status" value="1"/>
</dbReference>
<dbReference type="InterPro" id="IPR036597">
    <property type="entry name" value="Fido-like_dom_sf"/>
</dbReference>
<comment type="catalytic activity">
    <reaction evidence="7">
        <text>L-tyrosyl-[protein] + ATP = O-(5'-adenylyl)-L-tyrosyl-[protein] + diphosphate</text>
        <dbReference type="Rhea" id="RHEA:54288"/>
        <dbReference type="Rhea" id="RHEA-COMP:10136"/>
        <dbReference type="Rhea" id="RHEA-COMP:13846"/>
        <dbReference type="ChEBI" id="CHEBI:30616"/>
        <dbReference type="ChEBI" id="CHEBI:33019"/>
        <dbReference type="ChEBI" id="CHEBI:46858"/>
        <dbReference type="ChEBI" id="CHEBI:83624"/>
        <dbReference type="EC" id="2.7.7.108"/>
    </reaction>
</comment>
<comment type="catalytic activity">
    <reaction evidence="6">
        <text>L-threonyl-[protein] + ATP = 3-O-(5'-adenylyl)-L-threonyl-[protein] + diphosphate</text>
        <dbReference type="Rhea" id="RHEA:54292"/>
        <dbReference type="Rhea" id="RHEA-COMP:11060"/>
        <dbReference type="Rhea" id="RHEA-COMP:13847"/>
        <dbReference type="ChEBI" id="CHEBI:30013"/>
        <dbReference type="ChEBI" id="CHEBI:30616"/>
        <dbReference type="ChEBI" id="CHEBI:33019"/>
        <dbReference type="ChEBI" id="CHEBI:138113"/>
        <dbReference type="EC" id="2.7.7.108"/>
    </reaction>
</comment>
<dbReference type="Proteomes" id="UP000294555">
    <property type="component" value="Unassembled WGS sequence"/>
</dbReference>
<dbReference type="SUPFAM" id="SSF140931">
    <property type="entry name" value="Fic-like"/>
    <property type="match status" value="1"/>
</dbReference>
<dbReference type="PROSITE" id="PS51459">
    <property type="entry name" value="FIDO"/>
    <property type="match status" value="1"/>
</dbReference>
<evidence type="ECO:0000256" key="4">
    <source>
        <dbReference type="ARBA" id="ARBA00022840"/>
    </source>
</evidence>
<dbReference type="GO" id="GO:0005524">
    <property type="term" value="F:ATP binding"/>
    <property type="evidence" value="ECO:0007669"/>
    <property type="project" value="UniProtKB-KW"/>
</dbReference>
<keyword evidence="1" id="KW-0808">Transferase</keyword>
<evidence type="ECO:0000259" key="8">
    <source>
        <dbReference type="PROSITE" id="PS51459"/>
    </source>
</evidence>
<keyword evidence="4" id="KW-0067">ATP-binding</keyword>
<evidence type="ECO:0000256" key="6">
    <source>
        <dbReference type="ARBA" id="ARBA00047939"/>
    </source>
</evidence>
<dbReference type="GO" id="GO:0070733">
    <property type="term" value="F:AMPylase activity"/>
    <property type="evidence" value="ECO:0007669"/>
    <property type="project" value="UniProtKB-EC"/>
</dbReference>
<comment type="caution">
    <text evidence="9">The sequence shown here is derived from an EMBL/GenBank/DDBJ whole genome shotgun (WGS) entry which is preliminary data.</text>
</comment>
<name>A0A4R1NDL4_9GAMM</name>
<evidence type="ECO:0000256" key="3">
    <source>
        <dbReference type="ARBA" id="ARBA00022741"/>
    </source>
</evidence>
<keyword evidence="3" id="KW-0547">Nucleotide-binding</keyword>
<evidence type="ECO:0000256" key="7">
    <source>
        <dbReference type="ARBA" id="ARBA00048696"/>
    </source>
</evidence>
<accession>A0A4R1NDL4</accession>
<dbReference type="RefSeq" id="WP_132923702.1">
    <property type="nucleotide sequence ID" value="NZ_SJOI01000001.1"/>
</dbReference>
<keyword evidence="10" id="KW-1185">Reference proteome</keyword>
<reference evidence="9 10" key="1">
    <citation type="submission" date="2019-02" db="EMBL/GenBank/DDBJ databases">
        <title>Investigation of anaerobic lignin degradation for improved lignocellulosic biofuels.</title>
        <authorList>
            <person name="Deangelis K."/>
        </authorList>
    </citation>
    <scope>NUCLEOTIDE SEQUENCE [LARGE SCALE GENOMIC DNA]</scope>
    <source>
        <strain evidence="9 10">159R</strain>
    </source>
</reference>
<keyword evidence="2" id="KW-0548">Nucleotidyltransferase</keyword>
<dbReference type="Gene3D" id="1.10.3290.10">
    <property type="entry name" value="Fido-like domain"/>
    <property type="match status" value="1"/>
</dbReference>